<dbReference type="GO" id="GO:0003677">
    <property type="term" value="F:DNA binding"/>
    <property type="evidence" value="ECO:0007669"/>
    <property type="project" value="InterPro"/>
</dbReference>
<dbReference type="AlphaFoldDB" id="A0A1G7XPW6"/>
<organism evidence="2 3">
    <name type="scientific">Lentzea fradiae</name>
    <dbReference type="NCBI Taxonomy" id="200378"/>
    <lineage>
        <taxon>Bacteria</taxon>
        <taxon>Bacillati</taxon>
        <taxon>Actinomycetota</taxon>
        <taxon>Actinomycetes</taxon>
        <taxon>Pseudonocardiales</taxon>
        <taxon>Pseudonocardiaceae</taxon>
        <taxon>Lentzea</taxon>
    </lineage>
</organism>
<dbReference type="InterPro" id="IPR043917">
    <property type="entry name" value="DUF5753"/>
</dbReference>
<dbReference type="Proteomes" id="UP000199623">
    <property type="component" value="Unassembled WGS sequence"/>
</dbReference>
<dbReference type="Pfam" id="PF19054">
    <property type="entry name" value="DUF5753"/>
    <property type="match status" value="1"/>
</dbReference>
<dbReference type="InterPro" id="IPR010982">
    <property type="entry name" value="Lambda_DNA-bd_dom_sf"/>
</dbReference>
<name>A0A1G7XPW6_9PSEU</name>
<dbReference type="SMART" id="SM00530">
    <property type="entry name" value="HTH_XRE"/>
    <property type="match status" value="1"/>
</dbReference>
<dbReference type="Gene3D" id="1.10.260.40">
    <property type="entry name" value="lambda repressor-like DNA-binding domains"/>
    <property type="match status" value="1"/>
</dbReference>
<keyword evidence="3" id="KW-1185">Reference proteome</keyword>
<dbReference type="STRING" id="200378.SAMN05216553_112146"/>
<proteinExistence type="predicted"/>
<dbReference type="PROSITE" id="PS50943">
    <property type="entry name" value="HTH_CROC1"/>
    <property type="match status" value="1"/>
</dbReference>
<dbReference type="SUPFAM" id="SSF47413">
    <property type="entry name" value="lambda repressor-like DNA-binding domains"/>
    <property type="match status" value="1"/>
</dbReference>
<feature type="domain" description="HTH cro/C1-type" evidence="1">
    <location>
        <begin position="15"/>
        <end position="70"/>
    </location>
</feature>
<dbReference type="EMBL" id="FNCC01000012">
    <property type="protein sequence ID" value="SDG86136.1"/>
    <property type="molecule type" value="Genomic_DNA"/>
</dbReference>
<reference evidence="3" key="1">
    <citation type="submission" date="2016-10" db="EMBL/GenBank/DDBJ databases">
        <authorList>
            <person name="Varghese N."/>
            <person name="Submissions S."/>
        </authorList>
    </citation>
    <scope>NUCLEOTIDE SEQUENCE [LARGE SCALE GENOMIC DNA]</scope>
    <source>
        <strain evidence="3">CGMCC 4.3506</strain>
    </source>
</reference>
<dbReference type="InterPro" id="IPR001387">
    <property type="entry name" value="Cro/C1-type_HTH"/>
</dbReference>
<dbReference type="RefSeq" id="WP_090054154.1">
    <property type="nucleotide sequence ID" value="NZ_FNCC01000012.1"/>
</dbReference>
<evidence type="ECO:0000313" key="3">
    <source>
        <dbReference type="Proteomes" id="UP000199623"/>
    </source>
</evidence>
<evidence type="ECO:0000259" key="1">
    <source>
        <dbReference type="PROSITE" id="PS50943"/>
    </source>
</evidence>
<dbReference type="CDD" id="cd00093">
    <property type="entry name" value="HTH_XRE"/>
    <property type="match status" value="1"/>
</dbReference>
<dbReference type="OrthoDB" id="3699744at2"/>
<gene>
    <name evidence="2" type="ORF">SAMN05216553_112146</name>
</gene>
<dbReference type="Pfam" id="PF13560">
    <property type="entry name" value="HTH_31"/>
    <property type="match status" value="1"/>
</dbReference>
<protein>
    <submittedName>
        <fullName evidence="2">Helix-turn-helix domain-containing protein</fullName>
    </submittedName>
</protein>
<evidence type="ECO:0000313" key="2">
    <source>
        <dbReference type="EMBL" id="SDG86136.1"/>
    </source>
</evidence>
<accession>A0A1G7XPW6</accession>
<sequence>MTLSTAYSRDLGDELRRLRESCTGLTGRALAVQLGWDPSKVSNIEHGRARASEIDLVQFLTVCGKDLGFFEDFRRRYRHAFDLYLVQVPDELRTLAMTESLASKITTYDVLTITGLLQTVPYAQALFDERAIETPENVRKGIDLRIERQTIMRRPNRPQCVFYLHELALRVRLGSAQVMEEQYRRLLFRTHELRIVPADVMTAALLSKCALYEFEKVPPVAVGVTETALVFAQAPAAVERTRKVFRRLDAVALDPEQSRRKLAEYVSRLREDSNGSRTDLA</sequence>